<reference evidence="9 10" key="1">
    <citation type="journal article" date="2012" name="J. Bacteriol.">
        <title>Genome Sequence of n-Alkane-Degrading Hydrocarboniphaga effusa Strain AP103T (ATCC BAA-332T).</title>
        <authorList>
            <person name="Chang H.K."/>
            <person name="Zylstra G.J."/>
            <person name="Chae J.C."/>
        </authorList>
    </citation>
    <scope>NUCLEOTIDE SEQUENCE [LARGE SCALE GENOMIC DNA]</scope>
    <source>
        <strain evidence="9 10">AP103</strain>
    </source>
</reference>
<dbReference type="OrthoDB" id="9796421at2"/>
<dbReference type="Gene3D" id="1.10.760.10">
    <property type="entry name" value="Cytochrome c-like domain"/>
    <property type="match status" value="1"/>
</dbReference>
<keyword evidence="7" id="KW-0732">Signal</keyword>
<dbReference type="PANTHER" id="PTHR33751:SF9">
    <property type="entry name" value="CYTOCHROME C4"/>
    <property type="match status" value="1"/>
</dbReference>
<evidence type="ECO:0000256" key="6">
    <source>
        <dbReference type="PROSITE-ProRule" id="PRU00433"/>
    </source>
</evidence>
<dbReference type="GO" id="GO:0020037">
    <property type="term" value="F:heme binding"/>
    <property type="evidence" value="ECO:0007669"/>
    <property type="project" value="InterPro"/>
</dbReference>
<dbReference type="PATRIC" id="fig|1172194.4.peg.1721"/>
<keyword evidence="5 6" id="KW-0408">Iron</keyword>
<dbReference type="GO" id="GO:0009055">
    <property type="term" value="F:electron transfer activity"/>
    <property type="evidence" value="ECO:0007669"/>
    <property type="project" value="InterPro"/>
</dbReference>
<dbReference type="GO" id="GO:0046872">
    <property type="term" value="F:metal ion binding"/>
    <property type="evidence" value="ECO:0007669"/>
    <property type="project" value="UniProtKB-KW"/>
</dbReference>
<keyword evidence="10" id="KW-1185">Reference proteome</keyword>
<keyword evidence="2 6" id="KW-0349">Heme</keyword>
<protein>
    <submittedName>
        <fullName evidence="9">Cytochrome C, class I</fullName>
    </submittedName>
</protein>
<evidence type="ECO:0000256" key="2">
    <source>
        <dbReference type="ARBA" id="ARBA00022617"/>
    </source>
</evidence>
<keyword evidence="4" id="KW-0249">Electron transport</keyword>
<evidence type="ECO:0000313" key="10">
    <source>
        <dbReference type="Proteomes" id="UP000003704"/>
    </source>
</evidence>
<dbReference type="InterPro" id="IPR009056">
    <property type="entry name" value="Cyt_c-like_dom"/>
</dbReference>
<evidence type="ECO:0000313" key="9">
    <source>
        <dbReference type="EMBL" id="EIT71643.1"/>
    </source>
</evidence>
<gene>
    <name evidence="9" type="ORF">WQQ_17800</name>
</gene>
<dbReference type="Pfam" id="PF00034">
    <property type="entry name" value="Cytochrom_C"/>
    <property type="match status" value="1"/>
</dbReference>
<evidence type="ECO:0000256" key="3">
    <source>
        <dbReference type="ARBA" id="ARBA00022723"/>
    </source>
</evidence>
<feature type="domain" description="Cytochrome c" evidence="8">
    <location>
        <begin position="27"/>
        <end position="108"/>
    </location>
</feature>
<evidence type="ECO:0000256" key="5">
    <source>
        <dbReference type="ARBA" id="ARBA00023004"/>
    </source>
</evidence>
<dbReference type="STRING" id="1172194.WQQ_17800"/>
<dbReference type="PROSITE" id="PS51007">
    <property type="entry name" value="CYTC"/>
    <property type="match status" value="1"/>
</dbReference>
<dbReference type="InterPro" id="IPR050597">
    <property type="entry name" value="Cytochrome_c_Oxidase_Subunit"/>
</dbReference>
<dbReference type="Proteomes" id="UP000003704">
    <property type="component" value="Unassembled WGS sequence"/>
</dbReference>
<proteinExistence type="predicted"/>
<evidence type="ECO:0000256" key="4">
    <source>
        <dbReference type="ARBA" id="ARBA00022982"/>
    </source>
</evidence>
<evidence type="ECO:0000256" key="1">
    <source>
        <dbReference type="ARBA" id="ARBA00022448"/>
    </source>
</evidence>
<accession>I8TD72</accession>
<feature type="signal peptide" evidence="7">
    <location>
        <begin position="1"/>
        <end position="25"/>
    </location>
</feature>
<dbReference type="RefSeq" id="WP_007184729.1">
    <property type="nucleotide sequence ID" value="NZ_AKGD01000001.1"/>
</dbReference>
<sequence length="114" mass="12098">MKFVRQGAYALAAVASLCATLSASAAGDATEGRNKADTCIGCHGIPYYTNAYPTYRVPKIGGQSAEYIVTALKAYRSGERKHPTMHAQAASMTDQDMEDIAAFLTAAPRHPTGK</sequence>
<dbReference type="SUPFAM" id="SSF46626">
    <property type="entry name" value="Cytochrome c"/>
    <property type="match status" value="1"/>
</dbReference>
<keyword evidence="1" id="KW-0813">Transport</keyword>
<evidence type="ECO:0000259" key="8">
    <source>
        <dbReference type="PROSITE" id="PS51007"/>
    </source>
</evidence>
<dbReference type="PANTHER" id="PTHR33751">
    <property type="entry name" value="CBB3-TYPE CYTOCHROME C OXIDASE SUBUNIT FIXP"/>
    <property type="match status" value="1"/>
</dbReference>
<dbReference type="InterPro" id="IPR036909">
    <property type="entry name" value="Cyt_c-like_dom_sf"/>
</dbReference>
<name>I8TD72_9GAMM</name>
<organism evidence="9 10">
    <name type="scientific">Hydrocarboniphaga effusa AP103</name>
    <dbReference type="NCBI Taxonomy" id="1172194"/>
    <lineage>
        <taxon>Bacteria</taxon>
        <taxon>Pseudomonadati</taxon>
        <taxon>Pseudomonadota</taxon>
        <taxon>Gammaproteobacteria</taxon>
        <taxon>Nevskiales</taxon>
        <taxon>Nevskiaceae</taxon>
        <taxon>Hydrocarboniphaga</taxon>
    </lineage>
</organism>
<feature type="chain" id="PRO_5003714165" evidence="7">
    <location>
        <begin position="26"/>
        <end position="114"/>
    </location>
</feature>
<keyword evidence="3 6" id="KW-0479">Metal-binding</keyword>
<dbReference type="EMBL" id="AKGD01000001">
    <property type="protein sequence ID" value="EIT71643.1"/>
    <property type="molecule type" value="Genomic_DNA"/>
</dbReference>
<comment type="caution">
    <text evidence="9">The sequence shown here is derived from an EMBL/GenBank/DDBJ whole genome shotgun (WGS) entry which is preliminary data.</text>
</comment>
<evidence type="ECO:0000256" key="7">
    <source>
        <dbReference type="SAM" id="SignalP"/>
    </source>
</evidence>
<dbReference type="AlphaFoldDB" id="I8TD72"/>